<dbReference type="Pfam" id="PF13426">
    <property type="entry name" value="PAS_9"/>
    <property type="match status" value="1"/>
</dbReference>
<proteinExistence type="predicted"/>
<dbReference type="PANTHER" id="PTHR46663:SF3">
    <property type="entry name" value="SLL0267 PROTEIN"/>
    <property type="match status" value="1"/>
</dbReference>
<name>A0ABV1M231_9NEIS</name>
<dbReference type="SUPFAM" id="SSF55785">
    <property type="entry name" value="PYP-like sensor domain (PAS domain)"/>
    <property type="match status" value="1"/>
</dbReference>
<feature type="domain" description="PAC" evidence="2">
    <location>
        <begin position="104"/>
        <end position="156"/>
    </location>
</feature>
<dbReference type="Gene3D" id="3.30.70.270">
    <property type="match status" value="1"/>
</dbReference>
<dbReference type="NCBIfam" id="TIGR00254">
    <property type="entry name" value="GGDEF"/>
    <property type="match status" value="1"/>
</dbReference>
<dbReference type="SMART" id="SM00091">
    <property type="entry name" value="PAS"/>
    <property type="match status" value="1"/>
</dbReference>
<gene>
    <name evidence="4" type="ORF">ABNW52_06460</name>
</gene>
<dbReference type="EMBL" id="JBEFLD010000003">
    <property type="protein sequence ID" value="MEQ6290252.1"/>
    <property type="molecule type" value="Genomic_DNA"/>
</dbReference>
<dbReference type="PANTHER" id="PTHR46663">
    <property type="entry name" value="DIGUANYLATE CYCLASE DGCT-RELATED"/>
    <property type="match status" value="1"/>
</dbReference>
<dbReference type="InterPro" id="IPR043128">
    <property type="entry name" value="Rev_trsase/Diguanyl_cyclase"/>
</dbReference>
<sequence length="321" mass="35111">MPAPSTDAIPPATAAAPTTVEFPVGWSVESRLRLADSLFNNSSVGICVTDTAEHIVDVNPALCQLTGFGRQALLGKTPRVFSSQLHDKAFFGHIKQALATNGQWQGEVWNRHRNGELYAIRLDIAAVYDQQQTITHYVGIMVDITQRKLQMQALEKSAHFDTLTGLPNRLLFSDRLHQALAQADRTGTMLAICYLDLDSFKEINDLHGHPAGDTVLREVASRMAAAIRTGDTVARLGGDEFIVLLWGLEQQMECHHMLDRLLQAVRRPIPLAQGSVLPALSIGVALYPVDAAAPDVLLALADAAMYRSKTAGGNRITYHEE</sequence>
<dbReference type="NCBIfam" id="TIGR00229">
    <property type="entry name" value="sensory_box"/>
    <property type="match status" value="1"/>
</dbReference>
<feature type="domain" description="PAS" evidence="1">
    <location>
        <begin position="31"/>
        <end position="77"/>
    </location>
</feature>
<keyword evidence="4" id="KW-0808">Transferase</keyword>
<comment type="caution">
    <text evidence="4">The sequence shown here is derived from an EMBL/GenBank/DDBJ whole genome shotgun (WGS) entry which is preliminary data.</text>
</comment>
<dbReference type="PROSITE" id="PS50113">
    <property type="entry name" value="PAC"/>
    <property type="match status" value="1"/>
</dbReference>
<protein>
    <submittedName>
        <fullName evidence="4">Sensor domain-containing diguanylate cyclase</fullName>
        <ecNumber evidence="4">2.7.7.65</ecNumber>
    </submittedName>
</protein>
<evidence type="ECO:0000259" key="2">
    <source>
        <dbReference type="PROSITE" id="PS50113"/>
    </source>
</evidence>
<keyword evidence="4" id="KW-0548">Nucleotidyltransferase</keyword>
<dbReference type="Pfam" id="PF00990">
    <property type="entry name" value="GGDEF"/>
    <property type="match status" value="1"/>
</dbReference>
<dbReference type="InterPro" id="IPR001610">
    <property type="entry name" value="PAC"/>
</dbReference>
<evidence type="ECO:0000313" key="5">
    <source>
        <dbReference type="Proteomes" id="UP001433638"/>
    </source>
</evidence>
<evidence type="ECO:0000259" key="3">
    <source>
        <dbReference type="PROSITE" id="PS50887"/>
    </source>
</evidence>
<evidence type="ECO:0000313" key="4">
    <source>
        <dbReference type="EMBL" id="MEQ6290252.1"/>
    </source>
</evidence>
<organism evidence="4 5">
    <name type="scientific">Vogesella oryzagri</name>
    <dbReference type="NCBI Taxonomy" id="3160864"/>
    <lineage>
        <taxon>Bacteria</taxon>
        <taxon>Pseudomonadati</taxon>
        <taxon>Pseudomonadota</taxon>
        <taxon>Betaproteobacteria</taxon>
        <taxon>Neisseriales</taxon>
        <taxon>Chromobacteriaceae</taxon>
        <taxon>Vogesella</taxon>
    </lineage>
</organism>
<dbReference type="RefSeq" id="WP_349585579.1">
    <property type="nucleotide sequence ID" value="NZ_JBEFLD010000003.1"/>
</dbReference>
<evidence type="ECO:0000259" key="1">
    <source>
        <dbReference type="PROSITE" id="PS50112"/>
    </source>
</evidence>
<dbReference type="InterPro" id="IPR000160">
    <property type="entry name" value="GGDEF_dom"/>
</dbReference>
<dbReference type="InterPro" id="IPR029787">
    <property type="entry name" value="Nucleotide_cyclase"/>
</dbReference>
<dbReference type="SMART" id="SM00086">
    <property type="entry name" value="PAC"/>
    <property type="match status" value="1"/>
</dbReference>
<dbReference type="SMART" id="SM00267">
    <property type="entry name" value="GGDEF"/>
    <property type="match status" value="1"/>
</dbReference>
<dbReference type="InterPro" id="IPR000700">
    <property type="entry name" value="PAS-assoc_C"/>
</dbReference>
<dbReference type="EC" id="2.7.7.65" evidence="4"/>
<dbReference type="CDD" id="cd00130">
    <property type="entry name" value="PAS"/>
    <property type="match status" value="1"/>
</dbReference>
<dbReference type="Gene3D" id="3.30.450.20">
    <property type="entry name" value="PAS domain"/>
    <property type="match status" value="1"/>
</dbReference>
<dbReference type="CDD" id="cd01949">
    <property type="entry name" value="GGDEF"/>
    <property type="match status" value="1"/>
</dbReference>
<dbReference type="SUPFAM" id="SSF55073">
    <property type="entry name" value="Nucleotide cyclase"/>
    <property type="match status" value="1"/>
</dbReference>
<dbReference type="InterPro" id="IPR052163">
    <property type="entry name" value="DGC-Regulatory_Protein"/>
</dbReference>
<reference evidence="4" key="1">
    <citation type="submission" date="2024-06" db="EMBL/GenBank/DDBJ databases">
        <title>Genome sequence of Vogesella sp. MAHUQ-64.</title>
        <authorList>
            <person name="Huq M.A."/>
        </authorList>
    </citation>
    <scope>NUCLEOTIDE SEQUENCE</scope>
    <source>
        <strain evidence="4">MAHUQ-64</strain>
    </source>
</reference>
<dbReference type="InterPro" id="IPR000014">
    <property type="entry name" value="PAS"/>
</dbReference>
<dbReference type="InterPro" id="IPR035965">
    <property type="entry name" value="PAS-like_dom_sf"/>
</dbReference>
<dbReference type="PROSITE" id="PS50112">
    <property type="entry name" value="PAS"/>
    <property type="match status" value="1"/>
</dbReference>
<dbReference type="GO" id="GO:0052621">
    <property type="term" value="F:diguanylate cyclase activity"/>
    <property type="evidence" value="ECO:0007669"/>
    <property type="project" value="UniProtKB-EC"/>
</dbReference>
<feature type="domain" description="GGDEF" evidence="3">
    <location>
        <begin position="188"/>
        <end position="321"/>
    </location>
</feature>
<keyword evidence="5" id="KW-1185">Reference proteome</keyword>
<dbReference type="Proteomes" id="UP001433638">
    <property type="component" value="Unassembled WGS sequence"/>
</dbReference>
<dbReference type="PROSITE" id="PS50887">
    <property type="entry name" value="GGDEF"/>
    <property type="match status" value="1"/>
</dbReference>
<accession>A0ABV1M231</accession>